<dbReference type="Gene3D" id="1.20.1600.10">
    <property type="entry name" value="Outer membrane efflux proteins (OEP)"/>
    <property type="match status" value="1"/>
</dbReference>
<dbReference type="Pfam" id="PF02321">
    <property type="entry name" value="OEP"/>
    <property type="match status" value="2"/>
</dbReference>
<dbReference type="AlphaFoldDB" id="A0A420ECD4"/>
<keyword evidence="2" id="KW-0449">Lipoprotein</keyword>
<comment type="similarity">
    <text evidence="1 2">Belongs to the outer membrane factor (OMF) (TC 1.B.17) family.</text>
</comment>
<comment type="caution">
    <text evidence="4">The sequence shown here is derived from an EMBL/GenBank/DDBJ whole genome shotgun (WGS) entry which is preliminary data.</text>
</comment>
<accession>A0A420ECD4</accession>
<dbReference type="PROSITE" id="PS51257">
    <property type="entry name" value="PROKAR_LIPOPROTEIN"/>
    <property type="match status" value="1"/>
</dbReference>
<dbReference type="PANTHER" id="PTHR30203">
    <property type="entry name" value="OUTER MEMBRANE CATION EFFLUX PROTEIN"/>
    <property type="match status" value="1"/>
</dbReference>
<dbReference type="GO" id="GO:0015562">
    <property type="term" value="F:efflux transmembrane transporter activity"/>
    <property type="evidence" value="ECO:0007669"/>
    <property type="project" value="InterPro"/>
</dbReference>
<dbReference type="Gene3D" id="2.20.200.10">
    <property type="entry name" value="Outer membrane efflux proteins (OEP)"/>
    <property type="match status" value="1"/>
</dbReference>
<evidence type="ECO:0000313" key="4">
    <source>
        <dbReference type="EMBL" id="RKF18336.1"/>
    </source>
</evidence>
<keyword evidence="5" id="KW-1185">Reference proteome</keyword>
<dbReference type="SUPFAM" id="SSF56954">
    <property type="entry name" value="Outer membrane efflux proteins (OEP)"/>
    <property type="match status" value="1"/>
</dbReference>
<protein>
    <submittedName>
        <fullName evidence="4">Efflux transporter outer membrane subunit</fullName>
    </submittedName>
</protein>
<dbReference type="PANTHER" id="PTHR30203:SF25">
    <property type="entry name" value="OUTER MEMBRANE PROTEIN-RELATED"/>
    <property type="match status" value="1"/>
</dbReference>
<keyword evidence="2" id="KW-1134">Transmembrane beta strand</keyword>
<proteinExistence type="inferred from homology"/>
<gene>
    <name evidence="4" type="ORF">D6851_14420</name>
</gene>
<dbReference type="OrthoDB" id="9783100at2"/>
<keyword evidence="2" id="KW-0564">Palmitate</keyword>
<feature type="coiled-coil region" evidence="3">
    <location>
        <begin position="148"/>
        <end position="193"/>
    </location>
</feature>
<evidence type="ECO:0000256" key="3">
    <source>
        <dbReference type="SAM" id="Coils"/>
    </source>
</evidence>
<dbReference type="EMBL" id="RAPF01000009">
    <property type="protein sequence ID" value="RKF18336.1"/>
    <property type="molecule type" value="Genomic_DNA"/>
</dbReference>
<dbReference type="Proteomes" id="UP000284395">
    <property type="component" value="Unassembled WGS sequence"/>
</dbReference>
<name>A0A420ECD4_9SPHN</name>
<dbReference type="InterPro" id="IPR003423">
    <property type="entry name" value="OMP_efflux"/>
</dbReference>
<sequence>MRLRILPYMLVPLLAACTVGPDYERPSVAGETGHWTNPAADGPVNLEPWRNLGDPLLVDLVEQAVAANLDLKAADARLREARAGLDVAVGGRLPEAQVSGSATRQQLSENGQLPVNLFPGFDREFSLFDAGFDASWEVDLWGGQQREVEAARARLRAAAAEKQDVRLRVVAEVERAYAELRGAQADKASLTEDAQSYTTLADLLHQSYAMGEIARSGDADAQASARSAQAQIPGAQARITAAINALALLTGQPPEAVTQALSEPAPLPQVPGTISPGLRADILRRRPDVMAAESQLAAATAEVGVATAELFPKFSLLGSIGQQARSVDDLTSGGSTRFQIGPSLSWPIFSGGRIRAQIRAADARADGAAAQYEKAVLGALSDSETALNRYNAAVAAAQERTAASVQAETSFRLAQQRYSAGEDSRVQWMQAIVRRNQTARAASDARMQALQAHAALVKALGGGWSEEDTPPQS</sequence>
<dbReference type="NCBIfam" id="TIGR01845">
    <property type="entry name" value="outer_NodT"/>
    <property type="match status" value="1"/>
</dbReference>
<evidence type="ECO:0000256" key="1">
    <source>
        <dbReference type="ARBA" id="ARBA00007613"/>
    </source>
</evidence>
<dbReference type="RefSeq" id="WP_120325610.1">
    <property type="nucleotide sequence ID" value="NZ_RAPF01000009.1"/>
</dbReference>
<keyword evidence="2" id="KW-0812">Transmembrane</keyword>
<keyword evidence="3" id="KW-0175">Coiled coil</keyword>
<organism evidence="4 5">
    <name type="scientific">Altericroceibacterium spongiae</name>
    <dbReference type="NCBI Taxonomy" id="2320269"/>
    <lineage>
        <taxon>Bacteria</taxon>
        <taxon>Pseudomonadati</taxon>
        <taxon>Pseudomonadota</taxon>
        <taxon>Alphaproteobacteria</taxon>
        <taxon>Sphingomonadales</taxon>
        <taxon>Erythrobacteraceae</taxon>
        <taxon>Altericroceibacterium</taxon>
    </lineage>
</organism>
<reference evidence="4 5" key="1">
    <citation type="submission" date="2018-09" db="EMBL/GenBank/DDBJ databases">
        <title>Altererythrobacter spongiae sp. nov., isolated from a marine sponge.</title>
        <authorList>
            <person name="Zhuang L."/>
            <person name="Luo L."/>
        </authorList>
    </citation>
    <scope>NUCLEOTIDE SEQUENCE [LARGE SCALE GENOMIC DNA]</scope>
    <source>
        <strain evidence="4 5">HN-Y73</strain>
    </source>
</reference>
<dbReference type="InterPro" id="IPR010131">
    <property type="entry name" value="MdtP/NodT-like"/>
</dbReference>
<comment type="subcellular location">
    <subcellularLocation>
        <location evidence="2">Cell membrane</location>
        <topology evidence="2">Lipid-anchor</topology>
    </subcellularLocation>
</comment>
<dbReference type="GO" id="GO:0005886">
    <property type="term" value="C:plasma membrane"/>
    <property type="evidence" value="ECO:0007669"/>
    <property type="project" value="UniProtKB-SubCell"/>
</dbReference>
<keyword evidence="2" id="KW-0472">Membrane</keyword>
<evidence type="ECO:0000313" key="5">
    <source>
        <dbReference type="Proteomes" id="UP000284395"/>
    </source>
</evidence>
<evidence type="ECO:0000256" key="2">
    <source>
        <dbReference type="RuleBase" id="RU362097"/>
    </source>
</evidence>